<dbReference type="PATRIC" id="fig|299146.4.peg.2032"/>
<evidence type="ECO:0000313" key="8">
    <source>
        <dbReference type="EMBL" id="SBT44113.1"/>
    </source>
</evidence>
<dbReference type="RefSeq" id="WP_091193635.1">
    <property type="nucleotide sequence ID" value="NZ_LT594324.1"/>
</dbReference>
<dbReference type="SUPFAM" id="SSF50129">
    <property type="entry name" value="GroES-like"/>
    <property type="match status" value="1"/>
</dbReference>
<dbReference type="GO" id="GO:0016491">
    <property type="term" value="F:oxidoreductase activity"/>
    <property type="evidence" value="ECO:0007669"/>
    <property type="project" value="UniProtKB-KW"/>
</dbReference>
<dbReference type="Proteomes" id="UP000198765">
    <property type="component" value="Chromosome I"/>
</dbReference>
<evidence type="ECO:0000313" key="9">
    <source>
        <dbReference type="Proteomes" id="UP000198765"/>
    </source>
</evidence>
<dbReference type="Gene3D" id="3.40.50.720">
    <property type="entry name" value="NAD(P)-binding Rossmann-like Domain"/>
    <property type="match status" value="1"/>
</dbReference>
<organism evidence="8 9">
    <name type="scientific">Micromonospora narathiwatensis</name>
    <dbReference type="NCBI Taxonomy" id="299146"/>
    <lineage>
        <taxon>Bacteria</taxon>
        <taxon>Bacillati</taxon>
        <taxon>Actinomycetota</taxon>
        <taxon>Actinomycetes</taxon>
        <taxon>Micromonosporales</taxon>
        <taxon>Micromonosporaceae</taxon>
        <taxon>Micromonospora</taxon>
    </lineage>
</organism>
<dbReference type="InterPro" id="IPR013149">
    <property type="entry name" value="ADH-like_C"/>
</dbReference>
<evidence type="ECO:0000256" key="1">
    <source>
        <dbReference type="ARBA" id="ARBA00001947"/>
    </source>
</evidence>
<reference evidence="8 9" key="1">
    <citation type="submission" date="2016-06" db="EMBL/GenBank/DDBJ databases">
        <authorList>
            <person name="Kjaerup R.B."/>
            <person name="Dalgaard T.S."/>
            <person name="Juul-Madsen H.R."/>
        </authorList>
    </citation>
    <scope>NUCLEOTIDE SEQUENCE [LARGE SCALE GENOMIC DNA]</scope>
    <source>
        <strain evidence="8 9">DSM 45248</strain>
    </source>
</reference>
<dbReference type="GO" id="GO:0008270">
    <property type="term" value="F:zinc ion binding"/>
    <property type="evidence" value="ECO:0007669"/>
    <property type="project" value="InterPro"/>
</dbReference>
<dbReference type="Pfam" id="PF08240">
    <property type="entry name" value="ADH_N"/>
    <property type="match status" value="1"/>
</dbReference>
<dbReference type="EMBL" id="LT594324">
    <property type="protein sequence ID" value="SBT44113.1"/>
    <property type="molecule type" value="Genomic_DNA"/>
</dbReference>
<dbReference type="Gene3D" id="3.90.180.10">
    <property type="entry name" value="Medium-chain alcohol dehydrogenases, catalytic domain"/>
    <property type="match status" value="1"/>
</dbReference>
<protein>
    <submittedName>
        <fullName evidence="8">Threonine dehydrogenase</fullName>
    </submittedName>
</protein>
<name>A0A1A8ZJV1_9ACTN</name>
<evidence type="ECO:0000256" key="2">
    <source>
        <dbReference type="ARBA" id="ARBA00022723"/>
    </source>
</evidence>
<dbReference type="InterPro" id="IPR002328">
    <property type="entry name" value="ADH_Zn_CS"/>
</dbReference>
<feature type="domain" description="Alcohol dehydrogenase-like C-terminal" evidence="6">
    <location>
        <begin position="197"/>
        <end position="266"/>
    </location>
</feature>
<dbReference type="InterPro" id="IPR036291">
    <property type="entry name" value="NAD(P)-bd_dom_sf"/>
</dbReference>
<dbReference type="PROSITE" id="PS00059">
    <property type="entry name" value="ADH_ZINC"/>
    <property type="match status" value="1"/>
</dbReference>
<evidence type="ECO:0000256" key="4">
    <source>
        <dbReference type="ARBA" id="ARBA00023002"/>
    </source>
</evidence>
<dbReference type="CDD" id="cd08283">
    <property type="entry name" value="FDH_like_1"/>
    <property type="match status" value="1"/>
</dbReference>
<dbReference type="OrthoDB" id="3399630at2"/>
<comment type="cofactor">
    <cofactor evidence="1 5">
        <name>Zn(2+)</name>
        <dbReference type="ChEBI" id="CHEBI:29105"/>
    </cofactor>
</comment>
<dbReference type="InterPro" id="IPR011032">
    <property type="entry name" value="GroES-like_sf"/>
</dbReference>
<keyword evidence="3 5" id="KW-0862">Zinc</keyword>
<dbReference type="SUPFAM" id="SSF51735">
    <property type="entry name" value="NAD(P)-binding Rossmann-fold domains"/>
    <property type="match status" value="1"/>
</dbReference>
<accession>A0A1A8ZJV1</accession>
<keyword evidence="4" id="KW-0560">Oxidoreductase</keyword>
<proteinExistence type="inferred from homology"/>
<evidence type="ECO:0000259" key="6">
    <source>
        <dbReference type="Pfam" id="PF00107"/>
    </source>
</evidence>
<sequence>MKANCWIAPNRVAVEDVPDPRILNPRDAVVRVTSSAICGSDLHLLDGFVPTMKRGDVLGHEFMGEIVELGEGVRDGLRVGDRVVVGFPIACGDCASCQRGLYSVCENSNPNAAMAELAMGHAPAGIFGYSHMMGGYAGGQAEYVRVPYADVGALKIEDDLPDEKVLFLSDVLPTGYMAAELCDIKPGDTVAVWGAGPVGQFAAASAYLLGAGSVIVIDRFPYRLRMARDKVGAETINYEETDVLDTLREMTAGRGPDACIDAVGMEGHHASAALHAYDRAKQAVKAETDRPHALREAILSCRNGGTISAIGAYGGFIDKFPMGSFMNRSLTMRSGQAHVQRYMRPLLERIRKGEIDPSFVITHTMRLEDTPQGYDVFKHKQDECVKVMLRP</sequence>
<comment type="similarity">
    <text evidence="5">Belongs to the zinc-containing alcohol dehydrogenase family.</text>
</comment>
<keyword evidence="2 5" id="KW-0479">Metal-binding</keyword>
<evidence type="ECO:0000256" key="3">
    <source>
        <dbReference type="ARBA" id="ARBA00022833"/>
    </source>
</evidence>
<dbReference type="Pfam" id="PF00107">
    <property type="entry name" value="ADH_zinc_N"/>
    <property type="match status" value="1"/>
</dbReference>
<dbReference type="PANTHER" id="PTHR42813:SF2">
    <property type="entry name" value="DEHYDROGENASE, ZINC-CONTAINING, PUTATIVE (AFU_ORTHOLOGUE AFUA_2G02810)-RELATED"/>
    <property type="match status" value="1"/>
</dbReference>
<dbReference type="InterPro" id="IPR013154">
    <property type="entry name" value="ADH-like_N"/>
</dbReference>
<dbReference type="PANTHER" id="PTHR42813">
    <property type="entry name" value="ZINC-TYPE ALCOHOL DEHYDROGENASE-LIKE"/>
    <property type="match status" value="1"/>
</dbReference>
<evidence type="ECO:0000256" key="5">
    <source>
        <dbReference type="RuleBase" id="RU361277"/>
    </source>
</evidence>
<gene>
    <name evidence="8" type="ORF">GA0070621_1970</name>
</gene>
<dbReference type="AlphaFoldDB" id="A0A1A8ZJV1"/>
<keyword evidence="9" id="KW-1185">Reference proteome</keyword>
<evidence type="ECO:0000259" key="7">
    <source>
        <dbReference type="Pfam" id="PF08240"/>
    </source>
</evidence>
<feature type="domain" description="Alcohol dehydrogenase-like N-terminal" evidence="7">
    <location>
        <begin position="25"/>
        <end position="151"/>
    </location>
</feature>